<evidence type="ECO:0000313" key="1">
    <source>
        <dbReference type="EMBL" id="KAK2184394.1"/>
    </source>
</evidence>
<protein>
    <submittedName>
        <fullName evidence="1">Uncharacterized protein</fullName>
    </submittedName>
</protein>
<gene>
    <name evidence="1" type="ORF">NP493_267g02019</name>
</gene>
<reference evidence="1" key="1">
    <citation type="journal article" date="2023" name="Mol. Biol. Evol.">
        <title>Third-Generation Sequencing Reveals the Adaptive Role of the Epigenome in Three Deep-Sea Polychaetes.</title>
        <authorList>
            <person name="Perez M."/>
            <person name="Aroh O."/>
            <person name="Sun Y."/>
            <person name="Lan Y."/>
            <person name="Juniper S.K."/>
            <person name="Young C.R."/>
            <person name="Angers B."/>
            <person name="Qian P.Y."/>
        </authorList>
    </citation>
    <scope>NUCLEOTIDE SEQUENCE</scope>
    <source>
        <strain evidence="1">R07B-5</strain>
    </source>
</reference>
<organism evidence="1 2">
    <name type="scientific">Ridgeia piscesae</name>
    <name type="common">Tubeworm</name>
    <dbReference type="NCBI Taxonomy" id="27915"/>
    <lineage>
        <taxon>Eukaryota</taxon>
        <taxon>Metazoa</taxon>
        <taxon>Spiralia</taxon>
        <taxon>Lophotrochozoa</taxon>
        <taxon>Annelida</taxon>
        <taxon>Polychaeta</taxon>
        <taxon>Sedentaria</taxon>
        <taxon>Canalipalpata</taxon>
        <taxon>Sabellida</taxon>
        <taxon>Siboglinidae</taxon>
        <taxon>Ridgeia</taxon>
    </lineage>
</organism>
<dbReference type="Proteomes" id="UP001209878">
    <property type="component" value="Unassembled WGS sequence"/>
</dbReference>
<proteinExistence type="predicted"/>
<name>A0AAD9NXM6_RIDPI</name>
<evidence type="ECO:0000313" key="2">
    <source>
        <dbReference type="Proteomes" id="UP001209878"/>
    </source>
</evidence>
<sequence length="184" mass="20457">MLRRSAGPLSSPVSSQSHRSYHKSSLVLVAKSCNYVQVSQQSVDEGLDLCLQQLQRFKAWALVHSTHSPAGAARQARLGKGRLSQEYPVRPCLLSRPSSRVFLVDPSILIHLLRLNSPTARGHPKVLQLQICRCLLCRLWGLVDLVDRLTSSPSLSLAFLARPVVGHTKADSARVWSRGSRQRY</sequence>
<keyword evidence="2" id="KW-1185">Reference proteome</keyword>
<dbReference type="AlphaFoldDB" id="A0AAD9NXM6"/>
<comment type="caution">
    <text evidence="1">The sequence shown here is derived from an EMBL/GenBank/DDBJ whole genome shotgun (WGS) entry which is preliminary data.</text>
</comment>
<dbReference type="EMBL" id="JAODUO010000267">
    <property type="protein sequence ID" value="KAK2184394.1"/>
    <property type="molecule type" value="Genomic_DNA"/>
</dbReference>
<accession>A0AAD9NXM6</accession>